<dbReference type="PANTHER" id="PTHR22911:SF137">
    <property type="entry name" value="SOLUTE CARRIER FAMILY 35 MEMBER G2-RELATED"/>
    <property type="match status" value="1"/>
</dbReference>
<feature type="transmembrane region" description="Helical" evidence="1">
    <location>
        <begin position="78"/>
        <end position="99"/>
    </location>
</feature>
<dbReference type="EMBL" id="JAELYA010000001">
    <property type="protein sequence ID" value="MBO3274336.1"/>
    <property type="molecule type" value="Genomic_DNA"/>
</dbReference>
<sequence length="303" mass="32181">MLSVDVTQVAPSSSHRASLTVAHIAAVLFGLTGIFGALIHADATVITFGRAAFAVLALLVVAQVQRRSLFRGLSWRKLAILFLSGAMLTAHWVTFFIAIKVGGVAVATLGFASFPAFIALLDLLVFRERIGAREAVLLLLVSIGLVLVTPSFDLGNQGTVGLLWGLASGLSFAMLAMTNRRATRGMDAMQVAFWQNMTVALLISPFSLEGFMTDGLTTTDWIYLGLLGVFCTGLSQYLFVKSLDGLDARSAGMIIALEPVYAIACAWWLFGERPSLLMVAGAALIIVATVLSARSKPDEPAAA</sequence>
<feature type="domain" description="EamA" evidence="2">
    <location>
        <begin position="21"/>
        <end position="148"/>
    </location>
</feature>
<feature type="transmembrane region" description="Helical" evidence="1">
    <location>
        <begin position="45"/>
        <end position="66"/>
    </location>
</feature>
<dbReference type="Gene3D" id="1.10.3730.20">
    <property type="match status" value="1"/>
</dbReference>
<proteinExistence type="predicted"/>
<keyword evidence="4" id="KW-1185">Reference proteome</keyword>
<feature type="transmembrane region" description="Helical" evidence="1">
    <location>
        <begin position="105"/>
        <end position="126"/>
    </location>
</feature>
<keyword evidence="1" id="KW-0472">Membrane</keyword>
<feature type="transmembrane region" description="Helical" evidence="1">
    <location>
        <begin position="135"/>
        <end position="152"/>
    </location>
</feature>
<dbReference type="PANTHER" id="PTHR22911">
    <property type="entry name" value="ACYL-MALONYL CONDENSING ENZYME-RELATED"/>
    <property type="match status" value="1"/>
</dbReference>
<dbReference type="SUPFAM" id="SSF103481">
    <property type="entry name" value="Multidrug resistance efflux transporter EmrE"/>
    <property type="match status" value="2"/>
</dbReference>
<feature type="transmembrane region" description="Helical" evidence="1">
    <location>
        <begin position="191"/>
        <end position="208"/>
    </location>
</feature>
<organism evidence="3 4">
    <name type="scientific">Pseudomonas schmalbachii</name>
    <dbReference type="NCBI Taxonomy" id="2816993"/>
    <lineage>
        <taxon>Bacteria</taxon>
        <taxon>Pseudomonadati</taxon>
        <taxon>Pseudomonadota</taxon>
        <taxon>Gammaproteobacteria</taxon>
        <taxon>Pseudomonadales</taxon>
        <taxon>Pseudomonadaceae</taxon>
        <taxon>Pseudomonas</taxon>
    </lineage>
</organism>
<evidence type="ECO:0000313" key="3">
    <source>
        <dbReference type="EMBL" id="MBO3274336.1"/>
    </source>
</evidence>
<protein>
    <submittedName>
        <fullName evidence="3">DMT family transporter</fullName>
    </submittedName>
</protein>
<feature type="transmembrane region" description="Helical" evidence="1">
    <location>
        <begin position="158"/>
        <end position="179"/>
    </location>
</feature>
<name>A0ABS3TL05_9PSED</name>
<dbReference type="Pfam" id="PF00892">
    <property type="entry name" value="EamA"/>
    <property type="match status" value="2"/>
</dbReference>
<dbReference type="RefSeq" id="WP_208312125.1">
    <property type="nucleotide sequence ID" value="NZ_JAELYA010000001.1"/>
</dbReference>
<evidence type="ECO:0000313" key="4">
    <source>
        <dbReference type="Proteomes" id="UP000669060"/>
    </source>
</evidence>
<feature type="transmembrane region" description="Helical" evidence="1">
    <location>
        <begin position="276"/>
        <end position="293"/>
    </location>
</feature>
<comment type="caution">
    <text evidence="3">The sequence shown here is derived from an EMBL/GenBank/DDBJ whole genome shotgun (WGS) entry which is preliminary data.</text>
</comment>
<keyword evidence="1" id="KW-0812">Transmembrane</keyword>
<evidence type="ECO:0000259" key="2">
    <source>
        <dbReference type="Pfam" id="PF00892"/>
    </source>
</evidence>
<keyword evidence="1" id="KW-1133">Transmembrane helix</keyword>
<dbReference type="InterPro" id="IPR037185">
    <property type="entry name" value="EmrE-like"/>
</dbReference>
<feature type="domain" description="EamA" evidence="2">
    <location>
        <begin position="160"/>
        <end position="292"/>
    </location>
</feature>
<feature type="transmembrane region" description="Helical" evidence="1">
    <location>
        <begin position="220"/>
        <end position="239"/>
    </location>
</feature>
<gene>
    <name evidence="3" type="ORF">JFY56_03785</name>
</gene>
<feature type="transmembrane region" description="Helical" evidence="1">
    <location>
        <begin position="21"/>
        <end position="39"/>
    </location>
</feature>
<dbReference type="Proteomes" id="UP000669060">
    <property type="component" value="Unassembled WGS sequence"/>
</dbReference>
<dbReference type="InterPro" id="IPR000620">
    <property type="entry name" value="EamA_dom"/>
</dbReference>
<feature type="transmembrane region" description="Helical" evidence="1">
    <location>
        <begin position="251"/>
        <end position="270"/>
    </location>
</feature>
<reference evidence="3 4" key="1">
    <citation type="submission" date="2020-12" db="EMBL/GenBank/DDBJ databases">
        <title>Pseudomonas schmalbachii sp. nov. isolated from millipede gut.</title>
        <authorList>
            <person name="Shelomi M."/>
        </authorList>
    </citation>
    <scope>NUCLEOTIDE SEQUENCE [LARGE SCALE GENOMIC DNA]</scope>
    <source>
        <strain evidence="3 4">Milli4</strain>
    </source>
</reference>
<evidence type="ECO:0000256" key="1">
    <source>
        <dbReference type="SAM" id="Phobius"/>
    </source>
</evidence>
<accession>A0ABS3TL05</accession>